<name>A0A0A9E2U2_ARUDO</name>
<dbReference type="EMBL" id="GBRH01205690">
    <property type="protein sequence ID" value="JAD92205.1"/>
    <property type="molecule type" value="Transcribed_RNA"/>
</dbReference>
<sequence length="29" mass="3302">MNIKSEMNVKNNNNSIIYGGMEAIFELIN</sequence>
<accession>A0A0A9E2U2</accession>
<proteinExistence type="predicted"/>
<reference evidence="1" key="1">
    <citation type="submission" date="2014-09" db="EMBL/GenBank/DDBJ databases">
        <authorList>
            <person name="Magalhaes I.L.F."/>
            <person name="Oliveira U."/>
            <person name="Santos F.R."/>
            <person name="Vidigal T.H.D.A."/>
            <person name="Brescovit A.D."/>
            <person name="Santos A.J."/>
        </authorList>
    </citation>
    <scope>NUCLEOTIDE SEQUENCE</scope>
    <source>
        <tissue evidence="1">Shoot tissue taken approximately 20 cm above the soil surface</tissue>
    </source>
</reference>
<evidence type="ECO:0000313" key="1">
    <source>
        <dbReference type="EMBL" id="JAD92205.1"/>
    </source>
</evidence>
<organism evidence="1">
    <name type="scientific">Arundo donax</name>
    <name type="common">Giant reed</name>
    <name type="synonym">Donax arundinaceus</name>
    <dbReference type="NCBI Taxonomy" id="35708"/>
    <lineage>
        <taxon>Eukaryota</taxon>
        <taxon>Viridiplantae</taxon>
        <taxon>Streptophyta</taxon>
        <taxon>Embryophyta</taxon>
        <taxon>Tracheophyta</taxon>
        <taxon>Spermatophyta</taxon>
        <taxon>Magnoliopsida</taxon>
        <taxon>Liliopsida</taxon>
        <taxon>Poales</taxon>
        <taxon>Poaceae</taxon>
        <taxon>PACMAD clade</taxon>
        <taxon>Arundinoideae</taxon>
        <taxon>Arundineae</taxon>
        <taxon>Arundo</taxon>
    </lineage>
</organism>
<reference evidence="1" key="2">
    <citation type="journal article" date="2015" name="Data Brief">
        <title>Shoot transcriptome of the giant reed, Arundo donax.</title>
        <authorList>
            <person name="Barrero R.A."/>
            <person name="Guerrero F.D."/>
            <person name="Moolhuijzen P."/>
            <person name="Goolsby J.A."/>
            <person name="Tidwell J."/>
            <person name="Bellgard S.E."/>
            <person name="Bellgard M.I."/>
        </authorList>
    </citation>
    <scope>NUCLEOTIDE SEQUENCE</scope>
    <source>
        <tissue evidence="1">Shoot tissue taken approximately 20 cm above the soil surface</tissue>
    </source>
</reference>
<dbReference type="AlphaFoldDB" id="A0A0A9E2U2"/>
<protein>
    <submittedName>
        <fullName evidence="1">Uncharacterized protein</fullName>
    </submittedName>
</protein>